<dbReference type="InterPro" id="IPR021361">
    <property type="entry name" value="Tad2-like_dom"/>
</dbReference>
<evidence type="ECO:0000259" key="1">
    <source>
        <dbReference type="Pfam" id="PF11195"/>
    </source>
</evidence>
<accession>A0A379LJY7</accession>
<dbReference type="AlphaFoldDB" id="A0A379LJY7"/>
<proteinExistence type="predicted"/>
<sequence>MTQQNRITKDFLESEITNVEYQRLSGTITHCTITVKNGFTFTGESACVDPNNYDQMIGEKIAYDNAFEKMWMPYGFALKQKLGEEVQEVGESMTFGQAIEALKLGEKVARKGWNGKGMFLYYVPAASYPAQRNEKGTMLGVFPNDMVPYCAYIAMKTAQDNVVPWLASQSDVLAEDWILVK</sequence>
<organism evidence="2 3">
    <name type="scientific">Psychrobacter phenylpyruvicus</name>
    <dbReference type="NCBI Taxonomy" id="29432"/>
    <lineage>
        <taxon>Bacteria</taxon>
        <taxon>Pseudomonadati</taxon>
        <taxon>Pseudomonadota</taxon>
        <taxon>Gammaproteobacteria</taxon>
        <taxon>Moraxellales</taxon>
        <taxon>Moraxellaceae</taxon>
        <taxon>Psychrobacter</taxon>
    </lineage>
</organism>
<protein>
    <submittedName>
        <fullName evidence="2">Protein of uncharacterized function (DUF2829)</fullName>
    </submittedName>
</protein>
<name>A0A379LJY7_9GAMM</name>
<reference evidence="2 3" key="1">
    <citation type="submission" date="2018-06" db="EMBL/GenBank/DDBJ databases">
        <authorList>
            <consortium name="Pathogen Informatics"/>
            <person name="Doyle S."/>
        </authorList>
    </citation>
    <scope>NUCLEOTIDE SEQUENCE [LARGE SCALE GENOMIC DNA]</scope>
    <source>
        <strain evidence="2 3">NCTC10526</strain>
    </source>
</reference>
<evidence type="ECO:0000313" key="3">
    <source>
        <dbReference type="Proteomes" id="UP000254123"/>
    </source>
</evidence>
<dbReference type="Pfam" id="PF11195">
    <property type="entry name" value="Tad2-like"/>
    <property type="match status" value="1"/>
</dbReference>
<evidence type="ECO:0000313" key="2">
    <source>
        <dbReference type="EMBL" id="SUD90405.1"/>
    </source>
</evidence>
<dbReference type="InterPro" id="IPR025915">
    <property type="entry name" value="Phage_gp49_66"/>
</dbReference>
<gene>
    <name evidence="2" type="ORF">NCTC10526_00731</name>
</gene>
<dbReference type="Pfam" id="PF13876">
    <property type="entry name" value="Phage_gp49_66"/>
    <property type="match status" value="1"/>
</dbReference>
<dbReference type="EMBL" id="UGVC01000001">
    <property type="protein sequence ID" value="SUD90405.1"/>
    <property type="molecule type" value="Genomic_DNA"/>
</dbReference>
<dbReference type="Proteomes" id="UP000254123">
    <property type="component" value="Unassembled WGS sequence"/>
</dbReference>
<feature type="domain" description="Thoeris anti-defense 2-like" evidence="1">
    <location>
        <begin position="93"/>
        <end position="180"/>
    </location>
</feature>
<dbReference type="RefSeq" id="WP_201586218.1">
    <property type="nucleotide sequence ID" value="NZ_CAJHAQ010000001.1"/>
</dbReference>
<dbReference type="STRING" id="1123034.GCA_000685805_00537"/>
<keyword evidence="3" id="KW-1185">Reference proteome</keyword>